<name>A0A4D7BD08_9HYPH</name>
<dbReference type="RefSeq" id="WP_136963984.1">
    <property type="nucleotide sequence ID" value="NZ_CP039690.1"/>
</dbReference>
<evidence type="ECO:0008006" key="9">
    <source>
        <dbReference type="Google" id="ProtNLM"/>
    </source>
</evidence>
<evidence type="ECO:0000313" key="7">
    <source>
        <dbReference type="EMBL" id="QCI68565.1"/>
    </source>
</evidence>
<comment type="similarity">
    <text evidence="2">Belongs to the TspO/BZRP family.</text>
</comment>
<evidence type="ECO:0000256" key="3">
    <source>
        <dbReference type="ARBA" id="ARBA00022692"/>
    </source>
</evidence>
<reference evidence="7 8" key="1">
    <citation type="submission" date="2019-04" db="EMBL/GenBank/DDBJ databases">
        <title>Phreatobacter aquaticus sp. nov.</title>
        <authorList>
            <person name="Choi A."/>
        </authorList>
    </citation>
    <scope>NUCLEOTIDE SEQUENCE [LARGE SCALE GENOMIC DNA]</scope>
    <source>
        <strain evidence="7 8">KCTC 52518</strain>
    </source>
</reference>
<feature type="transmembrane region" description="Helical" evidence="6">
    <location>
        <begin position="50"/>
        <end position="67"/>
    </location>
</feature>
<comment type="subcellular location">
    <subcellularLocation>
        <location evidence="1">Membrane</location>
        <topology evidence="1">Multi-pass membrane protein</topology>
    </subcellularLocation>
</comment>
<dbReference type="InterPro" id="IPR004307">
    <property type="entry name" value="TspO_MBR"/>
</dbReference>
<dbReference type="Gene3D" id="1.20.1260.100">
    <property type="entry name" value="TspO/MBR protein"/>
    <property type="match status" value="1"/>
</dbReference>
<dbReference type="AlphaFoldDB" id="A0A4D7BD08"/>
<accession>A0A4D7BD08</accession>
<dbReference type="KEGG" id="pstg:E8M01_32650"/>
<gene>
    <name evidence="7" type="ORF">E8M01_32650</name>
</gene>
<dbReference type="Pfam" id="PF03073">
    <property type="entry name" value="TspO_MBR"/>
    <property type="match status" value="1"/>
</dbReference>
<evidence type="ECO:0000256" key="5">
    <source>
        <dbReference type="ARBA" id="ARBA00023136"/>
    </source>
</evidence>
<evidence type="ECO:0000256" key="1">
    <source>
        <dbReference type="ARBA" id="ARBA00004141"/>
    </source>
</evidence>
<dbReference type="Proteomes" id="UP000298781">
    <property type="component" value="Chromosome"/>
</dbReference>
<keyword evidence="3 6" id="KW-0812">Transmembrane</keyword>
<keyword evidence="5 6" id="KW-0472">Membrane</keyword>
<evidence type="ECO:0000313" key="8">
    <source>
        <dbReference type="Proteomes" id="UP000298781"/>
    </source>
</evidence>
<evidence type="ECO:0000256" key="4">
    <source>
        <dbReference type="ARBA" id="ARBA00022989"/>
    </source>
</evidence>
<dbReference type="EMBL" id="CP039690">
    <property type="protein sequence ID" value="QCI68565.1"/>
    <property type="molecule type" value="Genomic_DNA"/>
</dbReference>
<protein>
    <recommendedName>
        <fullName evidence="9">Tryptophan-rich sensory protein</fullName>
    </recommendedName>
</protein>
<proteinExistence type="inferred from homology"/>
<dbReference type="OrthoDB" id="9795496at2"/>
<dbReference type="InterPro" id="IPR038330">
    <property type="entry name" value="TspO/MBR-related_sf"/>
</dbReference>
<evidence type="ECO:0000256" key="2">
    <source>
        <dbReference type="ARBA" id="ARBA00007524"/>
    </source>
</evidence>
<organism evidence="7 8">
    <name type="scientific">Phreatobacter stygius</name>
    <dbReference type="NCBI Taxonomy" id="1940610"/>
    <lineage>
        <taxon>Bacteria</taxon>
        <taxon>Pseudomonadati</taxon>
        <taxon>Pseudomonadota</taxon>
        <taxon>Alphaproteobacteria</taxon>
        <taxon>Hyphomicrobiales</taxon>
        <taxon>Phreatobacteraceae</taxon>
        <taxon>Phreatobacter</taxon>
    </lineage>
</organism>
<evidence type="ECO:0000256" key="6">
    <source>
        <dbReference type="SAM" id="Phobius"/>
    </source>
</evidence>
<feature type="transmembrane region" description="Helical" evidence="6">
    <location>
        <begin position="21"/>
        <end position="38"/>
    </location>
</feature>
<dbReference type="GO" id="GO:0016020">
    <property type="term" value="C:membrane"/>
    <property type="evidence" value="ECO:0007669"/>
    <property type="project" value="UniProtKB-SubCell"/>
</dbReference>
<sequence>MLEPARRLRRRMGRQAGFHHMGTARAAAIAATIVPAWPKDRMAPALPIPYLAWMSFATLLDCAIRRLNS</sequence>
<keyword evidence="4 6" id="KW-1133">Transmembrane helix</keyword>
<keyword evidence="8" id="KW-1185">Reference proteome</keyword>